<reference evidence="12" key="2">
    <citation type="submission" date="2021-01" db="UniProtKB">
        <authorList>
            <consortium name="EnsemblMetazoa"/>
        </authorList>
    </citation>
    <scope>IDENTIFICATION</scope>
</reference>
<keyword evidence="5" id="KW-0788">Thiol protease</keyword>
<keyword evidence="8" id="KW-0325">Glycoprotein</keyword>
<reference evidence="13" key="1">
    <citation type="submission" date="2015-02" db="EMBL/GenBank/DDBJ databases">
        <title>Genome sequencing for Strongylocentrotus purpuratus.</title>
        <authorList>
            <person name="Murali S."/>
            <person name="Liu Y."/>
            <person name="Vee V."/>
            <person name="English A."/>
            <person name="Wang M."/>
            <person name="Skinner E."/>
            <person name="Han Y."/>
            <person name="Muzny D.M."/>
            <person name="Worley K.C."/>
            <person name="Gibbs R.A."/>
        </authorList>
    </citation>
    <scope>NUCLEOTIDE SEQUENCE</scope>
</reference>
<evidence type="ECO:0008006" key="14">
    <source>
        <dbReference type="Google" id="ProtNLM"/>
    </source>
</evidence>
<dbReference type="InterPro" id="IPR025661">
    <property type="entry name" value="Pept_asp_AS"/>
</dbReference>
<dbReference type="InterPro" id="IPR000668">
    <property type="entry name" value="Peptidase_C1A_C"/>
</dbReference>
<dbReference type="GeneID" id="586859"/>
<evidence type="ECO:0000313" key="12">
    <source>
        <dbReference type="EnsemblMetazoa" id="XP_011666111"/>
    </source>
</evidence>
<dbReference type="FunCoup" id="A0A7M7LSV0">
    <property type="interactions" value="247"/>
</dbReference>
<dbReference type="SMART" id="SM00645">
    <property type="entry name" value="Pept_C1"/>
    <property type="match status" value="1"/>
</dbReference>
<dbReference type="EnsemblMetazoa" id="XM_011667809">
    <property type="protein sequence ID" value="XP_011666111"/>
    <property type="gene ID" value="LOC586859"/>
</dbReference>
<evidence type="ECO:0000256" key="3">
    <source>
        <dbReference type="ARBA" id="ARBA00022729"/>
    </source>
</evidence>
<dbReference type="Gene3D" id="3.90.70.10">
    <property type="entry name" value="Cysteine proteinases"/>
    <property type="match status" value="1"/>
</dbReference>
<dbReference type="Pfam" id="PF08246">
    <property type="entry name" value="Inhibitor_I29"/>
    <property type="match status" value="1"/>
</dbReference>
<dbReference type="GO" id="GO:0051603">
    <property type="term" value="P:proteolysis involved in protein catabolic process"/>
    <property type="evidence" value="ECO:0000318"/>
    <property type="project" value="GO_Central"/>
</dbReference>
<dbReference type="GO" id="GO:0005615">
    <property type="term" value="C:extracellular space"/>
    <property type="evidence" value="ECO:0000318"/>
    <property type="project" value="GO_Central"/>
</dbReference>
<organism evidence="12 13">
    <name type="scientific">Strongylocentrotus purpuratus</name>
    <name type="common">Purple sea urchin</name>
    <dbReference type="NCBI Taxonomy" id="7668"/>
    <lineage>
        <taxon>Eukaryota</taxon>
        <taxon>Metazoa</taxon>
        <taxon>Echinodermata</taxon>
        <taxon>Eleutherozoa</taxon>
        <taxon>Echinozoa</taxon>
        <taxon>Echinoidea</taxon>
        <taxon>Euechinoidea</taxon>
        <taxon>Echinacea</taxon>
        <taxon>Camarodonta</taxon>
        <taxon>Echinidea</taxon>
        <taxon>Strongylocentrotidae</taxon>
        <taxon>Strongylocentrotus</taxon>
    </lineage>
</organism>
<dbReference type="PROSITE" id="PS00640">
    <property type="entry name" value="THIOL_PROTEASE_ASN"/>
    <property type="match status" value="1"/>
</dbReference>
<sequence length="453" mass="50933">MEIKTLCILLMFVGIAVAVKNRMEKGMAGGIFDSAKPKSIPQDVVESALVKFESMRARLEGRYGRSLTRPSVTQVKVQVVRGLMYHVTIIAGLSPTPKESKSVRPEVQKDFFECHIKVWSQPKMNSESSLSLKAQDFSITKDCQASDIKDEYRDLFDKFLMTFKREYRQNDGTNEYEYRYSVFVQNMLTVEMFNQFEQGTAKYGPTKFADMTEAEFRKLQSGPLKKTGIKKQAAIPQGPVPEEYDWRTHGAVTPVKNQGMCGSCWAFSAIGNMEGQWQIKKGELISLSEQELVDCDKVDGGCEGGEMSDAYEAIIKLGGAMSEEKYPYRGENEKCKFNMTDVRVKINGYVNISKNETEMAGWLAAHGPISIGINALMMQFYFGGIAHPWKIFCSPDSLDHGVLIVGYSVKDGEPYWIVKNSWGKDWGEEGYYLVYRGDGTCGLNLDNTSCIVD</sequence>
<keyword evidence="6" id="KW-0865">Zymogen</keyword>
<dbReference type="InterPro" id="IPR000169">
    <property type="entry name" value="Pept_cys_AS"/>
</dbReference>
<feature type="domain" description="Cathepsin propeptide inhibitor" evidence="11">
    <location>
        <begin position="156"/>
        <end position="216"/>
    </location>
</feature>
<name>A0A7M7LSV0_STRPU</name>
<dbReference type="InParanoid" id="A0A7M7LSV0"/>
<keyword evidence="13" id="KW-1185">Reference proteome</keyword>
<keyword evidence="4" id="KW-0378">Hydrolase</keyword>
<dbReference type="OMA" id="ALKHDQC"/>
<dbReference type="AlphaFoldDB" id="A0A7M7LSV0"/>
<dbReference type="InterPro" id="IPR013128">
    <property type="entry name" value="Peptidase_C1A"/>
</dbReference>
<dbReference type="PROSITE" id="PS00639">
    <property type="entry name" value="THIOL_PROTEASE_HIS"/>
    <property type="match status" value="1"/>
</dbReference>
<dbReference type="GO" id="GO:0004197">
    <property type="term" value="F:cysteine-type endopeptidase activity"/>
    <property type="evidence" value="ECO:0000318"/>
    <property type="project" value="GO_Central"/>
</dbReference>
<dbReference type="InterPro" id="IPR025660">
    <property type="entry name" value="Pept_his_AS"/>
</dbReference>
<dbReference type="PRINTS" id="PR00705">
    <property type="entry name" value="PAPAIN"/>
</dbReference>
<dbReference type="GO" id="GO:0005764">
    <property type="term" value="C:lysosome"/>
    <property type="evidence" value="ECO:0000318"/>
    <property type="project" value="GO_Central"/>
</dbReference>
<protein>
    <recommendedName>
        <fullName evidence="14">Cathepsin L</fullName>
    </recommendedName>
</protein>
<comment type="similarity">
    <text evidence="1">Belongs to the peptidase C1 family.</text>
</comment>
<dbReference type="InterPro" id="IPR013201">
    <property type="entry name" value="Prot_inhib_I29"/>
</dbReference>
<dbReference type="RefSeq" id="XP_011666111.1">
    <property type="nucleotide sequence ID" value="XM_011667809.2"/>
</dbReference>
<evidence type="ECO:0000256" key="8">
    <source>
        <dbReference type="ARBA" id="ARBA00023180"/>
    </source>
</evidence>
<dbReference type="FunFam" id="3.90.70.10:FF:000130">
    <property type="entry name" value="Cysteine proteinase 1"/>
    <property type="match status" value="1"/>
</dbReference>
<evidence type="ECO:0000256" key="5">
    <source>
        <dbReference type="ARBA" id="ARBA00022807"/>
    </source>
</evidence>
<dbReference type="GO" id="GO:0004869">
    <property type="term" value="F:cysteine-type endopeptidase inhibitor activity"/>
    <property type="evidence" value="ECO:0007669"/>
    <property type="project" value="InterPro"/>
</dbReference>
<feature type="domain" description="Peptidase C1A papain C-terminal" evidence="10">
    <location>
        <begin position="240"/>
        <end position="451"/>
    </location>
</feature>
<dbReference type="SMART" id="SM00848">
    <property type="entry name" value="Inhibitor_I29"/>
    <property type="match status" value="1"/>
</dbReference>
<evidence type="ECO:0000259" key="10">
    <source>
        <dbReference type="SMART" id="SM00645"/>
    </source>
</evidence>
<dbReference type="OrthoDB" id="387093at2759"/>
<keyword evidence="3 9" id="KW-0732">Signal</keyword>
<dbReference type="InterPro" id="IPR038765">
    <property type="entry name" value="Papain-like_cys_pep_sf"/>
</dbReference>
<dbReference type="InterPro" id="IPR039417">
    <property type="entry name" value="Peptidase_C1A_papain-like"/>
</dbReference>
<keyword evidence="2" id="KW-0645">Protease</keyword>
<dbReference type="SUPFAM" id="SSF54403">
    <property type="entry name" value="Cystatin/monellin"/>
    <property type="match status" value="1"/>
</dbReference>
<dbReference type="CDD" id="cd02248">
    <property type="entry name" value="Peptidase_C1A"/>
    <property type="match status" value="1"/>
</dbReference>
<evidence type="ECO:0000256" key="9">
    <source>
        <dbReference type="SAM" id="SignalP"/>
    </source>
</evidence>
<evidence type="ECO:0000256" key="6">
    <source>
        <dbReference type="ARBA" id="ARBA00023145"/>
    </source>
</evidence>
<feature type="chain" id="PRO_5029679158" description="Cathepsin L" evidence="9">
    <location>
        <begin position="19"/>
        <end position="453"/>
    </location>
</feature>
<dbReference type="Pfam" id="PF00112">
    <property type="entry name" value="Peptidase_C1"/>
    <property type="match status" value="1"/>
</dbReference>
<dbReference type="PANTHER" id="PTHR12411">
    <property type="entry name" value="CYSTEINE PROTEASE FAMILY C1-RELATED"/>
    <property type="match status" value="1"/>
</dbReference>
<evidence type="ECO:0000259" key="11">
    <source>
        <dbReference type="SMART" id="SM00848"/>
    </source>
</evidence>
<feature type="signal peptide" evidence="9">
    <location>
        <begin position="1"/>
        <end position="18"/>
    </location>
</feature>
<dbReference type="SUPFAM" id="SSF54001">
    <property type="entry name" value="Cysteine proteinases"/>
    <property type="match status" value="1"/>
</dbReference>
<dbReference type="KEGG" id="spu:586859"/>
<evidence type="ECO:0000256" key="4">
    <source>
        <dbReference type="ARBA" id="ARBA00022801"/>
    </source>
</evidence>
<evidence type="ECO:0000256" key="7">
    <source>
        <dbReference type="ARBA" id="ARBA00023157"/>
    </source>
</evidence>
<evidence type="ECO:0000256" key="1">
    <source>
        <dbReference type="ARBA" id="ARBA00008455"/>
    </source>
</evidence>
<dbReference type="InterPro" id="IPR046350">
    <property type="entry name" value="Cystatin_sf"/>
</dbReference>
<proteinExistence type="inferred from homology"/>
<evidence type="ECO:0000313" key="13">
    <source>
        <dbReference type="Proteomes" id="UP000007110"/>
    </source>
</evidence>
<accession>A0A7M7LSV0</accession>
<dbReference type="PROSITE" id="PS00139">
    <property type="entry name" value="THIOL_PROTEASE_CYS"/>
    <property type="match status" value="1"/>
</dbReference>
<dbReference type="Proteomes" id="UP000007110">
    <property type="component" value="Unassembled WGS sequence"/>
</dbReference>
<evidence type="ECO:0000256" key="2">
    <source>
        <dbReference type="ARBA" id="ARBA00022670"/>
    </source>
</evidence>
<dbReference type="Gene3D" id="3.10.450.10">
    <property type="match status" value="1"/>
</dbReference>
<dbReference type="InterPro" id="IPR000010">
    <property type="entry name" value="Cystatin_dom"/>
</dbReference>
<dbReference type="CDD" id="cd00042">
    <property type="entry name" value="CY"/>
    <property type="match status" value="1"/>
</dbReference>
<keyword evidence="7" id="KW-1015">Disulfide bond</keyword>